<evidence type="ECO:0000259" key="3">
    <source>
        <dbReference type="Pfam" id="PF04151"/>
    </source>
</evidence>
<keyword evidence="4" id="KW-0378">Hydrolase</keyword>
<keyword evidence="2" id="KW-0732">Signal</keyword>
<dbReference type="KEGG" id="rml:FF011L_15370"/>
<organism evidence="4 5">
    <name type="scientific">Roseimaritima multifibrata</name>
    <dbReference type="NCBI Taxonomy" id="1930274"/>
    <lineage>
        <taxon>Bacteria</taxon>
        <taxon>Pseudomonadati</taxon>
        <taxon>Planctomycetota</taxon>
        <taxon>Planctomycetia</taxon>
        <taxon>Pirellulales</taxon>
        <taxon>Pirellulaceae</taxon>
        <taxon>Roseimaritima</taxon>
    </lineage>
</organism>
<feature type="region of interest" description="Disordered" evidence="1">
    <location>
        <begin position="758"/>
        <end position="811"/>
    </location>
</feature>
<gene>
    <name evidence="4" type="ORF">FF011L_15370</name>
</gene>
<evidence type="ECO:0000256" key="1">
    <source>
        <dbReference type="SAM" id="MobiDB-lite"/>
    </source>
</evidence>
<dbReference type="Proteomes" id="UP000320672">
    <property type="component" value="Chromosome"/>
</dbReference>
<dbReference type="Gene3D" id="2.60.40.10">
    <property type="entry name" value="Immunoglobulins"/>
    <property type="match status" value="1"/>
</dbReference>
<evidence type="ECO:0000313" key="5">
    <source>
        <dbReference type="Proteomes" id="UP000320672"/>
    </source>
</evidence>
<dbReference type="InterPro" id="IPR013783">
    <property type="entry name" value="Ig-like_fold"/>
</dbReference>
<dbReference type="EC" id="3.4.21.-" evidence="4"/>
<keyword evidence="5" id="KW-1185">Reference proteome</keyword>
<feature type="domain" description="Peptidase C-terminal archaeal/bacterial" evidence="3">
    <location>
        <begin position="143"/>
        <end position="218"/>
    </location>
</feature>
<accession>A0A517MD22</accession>
<evidence type="ECO:0000313" key="4">
    <source>
        <dbReference type="EMBL" id="QDS92788.1"/>
    </source>
</evidence>
<name>A0A517MD22_9BACT</name>
<dbReference type="GO" id="GO:0006508">
    <property type="term" value="P:proteolysis"/>
    <property type="evidence" value="ECO:0007669"/>
    <property type="project" value="UniProtKB-KW"/>
</dbReference>
<feature type="chain" id="PRO_5022231449" evidence="2">
    <location>
        <begin position="21"/>
        <end position="811"/>
    </location>
</feature>
<reference evidence="4 5" key="1">
    <citation type="submission" date="2019-02" db="EMBL/GenBank/DDBJ databases">
        <title>Deep-cultivation of Planctomycetes and their phenomic and genomic characterization uncovers novel biology.</title>
        <authorList>
            <person name="Wiegand S."/>
            <person name="Jogler M."/>
            <person name="Boedeker C."/>
            <person name="Pinto D."/>
            <person name="Vollmers J."/>
            <person name="Rivas-Marin E."/>
            <person name="Kohn T."/>
            <person name="Peeters S.H."/>
            <person name="Heuer A."/>
            <person name="Rast P."/>
            <person name="Oberbeckmann S."/>
            <person name="Bunk B."/>
            <person name="Jeske O."/>
            <person name="Meyerdierks A."/>
            <person name="Storesund J.E."/>
            <person name="Kallscheuer N."/>
            <person name="Luecker S."/>
            <person name="Lage O.M."/>
            <person name="Pohl T."/>
            <person name="Merkel B.J."/>
            <person name="Hornburger P."/>
            <person name="Mueller R.-W."/>
            <person name="Bruemmer F."/>
            <person name="Labrenz M."/>
            <person name="Spormann A.M."/>
            <person name="Op den Camp H."/>
            <person name="Overmann J."/>
            <person name="Amann R."/>
            <person name="Jetten M.S.M."/>
            <person name="Mascher T."/>
            <person name="Medema M.H."/>
            <person name="Devos D.P."/>
            <person name="Kaster A.-K."/>
            <person name="Ovreas L."/>
            <person name="Rohde M."/>
            <person name="Galperin M.Y."/>
            <person name="Jogler C."/>
        </authorList>
    </citation>
    <scope>NUCLEOTIDE SEQUENCE [LARGE SCALE GENOMIC DNA]</scope>
    <source>
        <strain evidence="4 5">FF011L</strain>
    </source>
</reference>
<evidence type="ECO:0000256" key="2">
    <source>
        <dbReference type="SAM" id="SignalP"/>
    </source>
</evidence>
<sequence length="811" mass="87554" precursor="true">MTRIAFLLLVTSLVSVSGFAAQPVVTRVEPFGIQRGKTTTVVMHGARLKDAVQVLADLPGLTIDEVKPLDNAKVEVKITAAKEMAPGLYPFRLVTETGISSLRLIGVGALPVVKEVEPNSDFETPQKIEMNTTVEGVITNEDQDLYAVELKAGQTLSVEIEGVRLASNQGNRFLDPYVAILDEGRFEKSTRDDIPLLQQDGLCSYTAEKDGTYTVLVRDASFGGSNDAYYRVHIGTYPRPIAVVPAGGQPGTLLTANLVYPDGSSAEAQIQLPTEPNDLFPAVTETELGVSPSPNWLRVNELPVTLEQEPNEDLKTAPPAVAPGAFCGVIGGPGDVDYFAFDGVKGRKYLVQVYARETLRSPLDSVVNVYGPDSKRVTGNDDSGGKPDSYCEFTAAADGKYYIRLNDQLGQGGPGYNYRCEVTEAKPRMDMDLAELDRYQAVVWPVPKGAQMAVMVNAARKDLGGELNIEALNLPPGVTATAYPMRADRPTVPLLLSAAADAEIGGSLVDVVAKPSDKKYAHVEGHLRQTHQLVQGQNRRNIWVWNTDRVAVSVAQPVPFKLTVVQPEVPIVRNGSMSLIVKVERNEGFEGEISLRSLYNPPGITVNNSRKIAKDKTEVEVPMTANGSSAVGEWPMFLVATTASDNGSVRITTEPINVDVQDVFFGFEFSKAAAEQGTESSIPVGVSVSREFVGEAEVELVGLPAGVTSSAPIQKVTAETEKVVFPITIAKDARPGTHKTLNVQARIISDKGVITQTQGTGELRVDKPLPPKVDEPKKEEKPKAEAKPAPKPAKEKPLSRLEQLRQARESK</sequence>
<proteinExistence type="predicted"/>
<feature type="signal peptide" evidence="2">
    <location>
        <begin position="1"/>
        <end position="20"/>
    </location>
</feature>
<protein>
    <submittedName>
        <fullName evidence="4">Putative subtilase-type serine protease</fullName>
        <ecNumber evidence="4">3.4.21.-</ecNumber>
    </submittedName>
</protein>
<dbReference type="RefSeq" id="WP_218933071.1">
    <property type="nucleotide sequence ID" value="NZ_CP036262.1"/>
</dbReference>
<dbReference type="EMBL" id="CP036262">
    <property type="protein sequence ID" value="QDS92788.1"/>
    <property type="molecule type" value="Genomic_DNA"/>
</dbReference>
<dbReference type="AlphaFoldDB" id="A0A517MD22"/>
<feature type="compositionally biased region" description="Basic and acidic residues" evidence="1">
    <location>
        <begin position="763"/>
        <end position="811"/>
    </location>
</feature>
<dbReference type="Pfam" id="PF04151">
    <property type="entry name" value="PPC"/>
    <property type="match status" value="2"/>
</dbReference>
<dbReference type="InterPro" id="IPR007280">
    <property type="entry name" value="Peptidase_C_arc/bac"/>
</dbReference>
<dbReference type="GO" id="GO:0008233">
    <property type="term" value="F:peptidase activity"/>
    <property type="evidence" value="ECO:0007669"/>
    <property type="project" value="UniProtKB-KW"/>
</dbReference>
<feature type="domain" description="Peptidase C-terminal archaeal/bacterial" evidence="3">
    <location>
        <begin position="335"/>
        <end position="405"/>
    </location>
</feature>
<keyword evidence="4" id="KW-0645">Protease</keyword>
<dbReference type="Gene3D" id="2.60.120.380">
    <property type="match status" value="2"/>
</dbReference>